<dbReference type="EMBL" id="LAJY01000233">
    <property type="protein sequence ID" value="KJV09677.1"/>
    <property type="molecule type" value="Genomic_DNA"/>
</dbReference>
<name>A0A0F3ISS9_9PROT</name>
<accession>A0A0F3ISS9</accession>
<evidence type="ECO:0000313" key="4">
    <source>
        <dbReference type="EMBL" id="KJV09677.1"/>
    </source>
</evidence>
<comment type="caution">
    <text evidence="4">The sequence shown here is derived from an EMBL/GenBank/DDBJ whole genome shotgun (WGS) entry which is preliminary data.</text>
</comment>
<dbReference type="InterPro" id="IPR023065">
    <property type="entry name" value="Uncharacterised_ApaG"/>
</dbReference>
<dbReference type="PROSITE" id="PS51087">
    <property type="entry name" value="APAG"/>
    <property type="match status" value="1"/>
</dbReference>
<gene>
    <name evidence="2" type="primary">apaG</name>
    <name evidence="4" type="ORF">VZ95_09965</name>
</gene>
<dbReference type="PANTHER" id="PTHR14289:SF16">
    <property type="entry name" value="POLYMERASE DELTA-INTERACTING PROTEIN 2"/>
    <property type="match status" value="1"/>
</dbReference>
<dbReference type="GO" id="GO:0070987">
    <property type="term" value="P:error-free translesion synthesis"/>
    <property type="evidence" value="ECO:0007669"/>
    <property type="project" value="TreeGrafter"/>
</dbReference>
<feature type="domain" description="ApaG" evidence="3">
    <location>
        <begin position="3"/>
        <end position="127"/>
    </location>
</feature>
<protein>
    <recommendedName>
        <fullName evidence="1 2">Protein ApaG</fullName>
    </recommendedName>
</protein>
<evidence type="ECO:0000256" key="2">
    <source>
        <dbReference type="HAMAP-Rule" id="MF_00791"/>
    </source>
</evidence>
<dbReference type="Proteomes" id="UP000033774">
    <property type="component" value="Unassembled WGS sequence"/>
</dbReference>
<evidence type="ECO:0000256" key="1">
    <source>
        <dbReference type="ARBA" id="ARBA00017693"/>
    </source>
</evidence>
<evidence type="ECO:0000259" key="3">
    <source>
        <dbReference type="PROSITE" id="PS51087"/>
    </source>
</evidence>
<keyword evidence="5" id="KW-1185">Reference proteome</keyword>
<dbReference type="AlphaFoldDB" id="A0A0F3ISS9"/>
<evidence type="ECO:0000313" key="5">
    <source>
        <dbReference type="Proteomes" id="UP000033774"/>
    </source>
</evidence>
<dbReference type="PATRIC" id="fig|552518.3.peg.1368"/>
<dbReference type="RefSeq" id="WP_045775709.1">
    <property type="nucleotide sequence ID" value="NZ_LAJY01000233.1"/>
</dbReference>
<dbReference type="Pfam" id="PF04379">
    <property type="entry name" value="DUF525"/>
    <property type="match status" value="1"/>
</dbReference>
<dbReference type="PANTHER" id="PTHR14289">
    <property type="entry name" value="F-BOX ONLY PROTEIN 3"/>
    <property type="match status" value="1"/>
</dbReference>
<dbReference type="Gene3D" id="2.60.40.1470">
    <property type="entry name" value="ApaG domain"/>
    <property type="match status" value="1"/>
</dbReference>
<reference evidence="4 5" key="1">
    <citation type="submission" date="2015-03" db="EMBL/GenBank/DDBJ databases">
        <title>Draft genome sequence of Elstera litoralis.</title>
        <authorList>
            <person name="Rahalkar M.C."/>
            <person name="Dhakephalkar P.K."/>
            <person name="Pore S.D."/>
            <person name="Arora P."/>
            <person name="Kapse N.G."/>
            <person name="Pandit P.S."/>
        </authorList>
    </citation>
    <scope>NUCLEOTIDE SEQUENCE [LARGE SCALE GENOMIC DNA]</scope>
    <source>
        <strain evidence="4 5">Dia-1</strain>
    </source>
</reference>
<dbReference type="SUPFAM" id="SSF110069">
    <property type="entry name" value="ApaG-like"/>
    <property type="match status" value="1"/>
</dbReference>
<dbReference type="InterPro" id="IPR036767">
    <property type="entry name" value="ApaG_sf"/>
</dbReference>
<organism evidence="4 5">
    <name type="scientific">Elstera litoralis</name>
    <dbReference type="NCBI Taxonomy" id="552518"/>
    <lineage>
        <taxon>Bacteria</taxon>
        <taxon>Pseudomonadati</taxon>
        <taxon>Pseudomonadota</taxon>
        <taxon>Alphaproteobacteria</taxon>
        <taxon>Rhodospirillales</taxon>
        <taxon>Rhodospirillaceae</taxon>
        <taxon>Elstera</taxon>
    </lineage>
</organism>
<dbReference type="HAMAP" id="MF_00791">
    <property type="entry name" value="ApaG"/>
    <property type="match status" value="1"/>
</dbReference>
<sequence>MYSATTNAITVTVQPTFLEDQSEPQAGRFVWAYHIRINNGGNRTVQLLNRHWEITDGIGRRQEVHGTGVVGEQPVLKPGQTFEYTSGTPLTTPSGIMVGTYQMEAEDGERFDIAVPAFSLDSPHQAVRLN</sequence>
<dbReference type="NCBIfam" id="NF003967">
    <property type="entry name" value="PRK05461.1"/>
    <property type="match status" value="1"/>
</dbReference>
<proteinExistence type="inferred from homology"/>
<dbReference type="OrthoDB" id="9795226at2"/>
<dbReference type="InterPro" id="IPR007474">
    <property type="entry name" value="ApaG_domain"/>
</dbReference>